<name>A0ABW3K2A7_9BACT</name>
<dbReference type="PROSITE" id="PS51257">
    <property type="entry name" value="PROKAR_LIPOPROTEIN"/>
    <property type="match status" value="1"/>
</dbReference>
<dbReference type="EMBL" id="JBHTKA010000003">
    <property type="protein sequence ID" value="MFD0999951.1"/>
    <property type="molecule type" value="Genomic_DNA"/>
</dbReference>
<evidence type="ECO:0000313" key="2">
    <source>
        <dbReference type="EMBL" id="MFD0999951.1"/>
    </source>
</evidence>
<evidence type="ECO:0000313" key="3">
    <source>
        <dbReference type="Proteomes" id="UP001597112"/>
    </source>
</evidence>
<evidence type="ECO:0000256" key="1">
    <source>
        <dbReference type="SAM" id="SignalP"/>
    </source>
</evidence>
<feature type="signal peptide" evidence="1">
    <location>
        <begin position="1"/>
        <end position="24"/>
    </location>
</feature>
<dbReference type="RefSeq" id="WP_377579120.1">
    <property type="nucleotide sequence ID" value="NZ_JBHTKA010000003.1"/>
</dbReference>
<protein>
    <recommendedName>
        <fullName evidence="4">PEGA domain-containing protein</fullName>
    </recommendedName>
</protein>
<organism evidence="2 3">
    <name type="scientific">Ohtaekwangia kribbensis</name>
    <dbReference type="NCBI Taxonomy" id="688913"/>
    <lineage>
        <taxon>Bacteria</taxon>
        <taxon>Pseudomonadati</taxon>
        <taxon>Bacteroidota</taxon>
        <taxon>Cytophagia</taxon>
        <taxon>Cytophagales</taxon>
        <taxon>Fulvivirgaceae</taxon>
        <taxon>Ohtaekwangia</taxon>
    </lineage>
</organism>
<dbReference type="Proteomes" id="UP001597112">
    <property type="component" value="Unassembled WGS sequence"/>
</dbReference>
<proteinExistence type="predicted"/>
<sequence>MNLTLSKFFYQLSIVVCTASLLFACSGPGRDTIYIYNPSKNAITITIDNEPVAVPADSSIRKTIDIGKHTVKYNDRVDSLDVTGRSNILVNPTQAKLIKSEMLYQTEYIKNGKASDEDYTIPLTTMIIDSLRYGGHFSLTDDVIINDWYFYIHEKPEQSVDADGYMRKGVQSGNNGGNPTMLSSYKLYTVDEFTKNTIPLNRDKHYIEFILKQHLTTLTNADYIFVNGGALLAGANKQELADMGKIHVTNNNEIYLKRPYLYNKAEHGEIVDTLYKLNDCIVEFDSINIKQVKEIAFVKTEESLPLRLVIR</sequence>
<keyword evidence="1" id="KW-0732">Signal</keyword>
<evidence type="ECO:0008006" key="4">
    <source>
        <dbReference type="Google" id="ProtNLM"/>
    </source>
</evidence>
<feature type="chain" id="PRO_5047226562" description="PEGA domain-containing protein" evidence="1">
    <location>
        <begin position="25"/>
        <end position="311"/>
    </location>
</feature>
<comment type="caution">
    <text evidence="2">The sequence shown here is derived from an EMBL/GenBank/DDBJ whole genome shotgun (WGS) entry which is preliminary data.</text>
</comment>
<gene>
    <name evidence="2" type="ORF">ACFQ21_11580</name>
</gene>
<reference evidence="3" key="1">
    <citation type="journal article" date="2019" name="Int. J. Syst. Evol. Microbiol.">
        <title>The Global Catalogue of Microorganisms (GCM) 10K type strain sequencing project: providing services to taxonomists for standard genome sequencing and annotation.</title>
        <authorList>
            <consortium name="The Broad Institute Genomics Platform"/>
            <consortium name="The Broad Institute Genome Sequencing Center for Infectious Disease"/>
            <person name="Wu L."/>
            <person name="Ma J."/>
        </authorList>
    </citation>
    <scope>NUCLEOTIDE SEQUENCE [LARGE SCALE GENOMIC DNA]</scope>
    <source>
        <strain evidence="3">CCUG 58938</strain>
    </source>
</reference>
<keyword evidence="3" id="KW-1185">Reference proteome</keyword>
<accession>A0ABW3K2A7</accession>